<dbReference type="PANTHER" id="PTHR35525">
    <property type="entry name" value="BLL6575 PROTEIN"/>
    <property type="match status" value="1"/>
</dbReference>
<dbReference type="Pfam" id="PF07336">
    <property type="entry name" value="ABATE"/>
    <property type="match status" value="1"/>
</dbReference>
<protein>
    <submittedName>
        <fullName evidence="2">CGNR zinc finger domain-containing protein</fullName>
    </submittedName>
</protein>
<dbReference type="EMBL" id="JAAXPC010000001">
    <property type="protein sequence ID" value="NKY00046.1"/>
    <property type="molecule type" value="Genomic_DNA"/>
</dbReference>
<reference evidence="2 3" key="1">
    <citation type="submission" date="2020-04" db="EMBL/GenBank/DDBJ databases">
        <title>MicrobeNet Type strains.</title>
        <authorList>
            <person name="Nicholson A.C."/>
        </authorList>
    </citation>
    <scope>NUCLEOTIDE SEQUENCE [LARGE SCALE GENOMIC DNA]</scope>
    <source>
        <strain evidence="2 3">ATCC BAA-14</strain>
    </source>
</reference>
<proteinExistence type="predicted"/>
<name>A0A846WG56_9ACTN</name>
<dbReference type="Pfam" id="PF11706">
    <property type="entry name" value="zf-CGNR"/>
    <property type="match status" value="1"/>
</dbReference>
<evidence type="ECO:0000313" key="3">
    <source>
        <dbReference type="Proteomes" id="UP000563898"/>
    </source>
</evidence>
<accession>A0A846WG56</accession>
<dbReference type="RefSeq" id="WP_006372388.1">
    <property type="nucleotide sequence ID" value="NZ_JAAXPC010000001.1"/>
</dbReference>
<dbReference type="InterPro" id="IPR021005">
    <property type="entry name" value="Znf_CGNR"/>
</dbReference>
<dbReference type="AlphaFoldDB" id="A0A846WG56"/>
<feature type="domain" description="Zinc finger CGNR" evidence="1">
    <location>
        <begin position="138"/>
        <end position="179"/>
    </location>
</feature>
<dbReference type="SUPFAM" id="SSF160904">
    <property type="entry name" value="Jann2411-like"/>
    <property type="match status" value="1"/>
</dbReference>
<dbReference type="InterPro" id="IPR023286">
    <property type="entry name" value="ABATE_dom_sf"/>
</dbReference>
<dbReference type="InterPro" id="IPR010852">
    <property type="entry name" value="ABATE"/>
</dbReference>
<evidence type="ECO:0000259" key="1">
    <source>
        <dbReference type="Pfam" id="PF11706"/>
    </source>
</evidence>
<comment type="caution">
    <text evidence="2">The sequence shown here is derived from an EMBL/GenBank/DDBJ whole genome shotgun (WGS) entry which is preliminary data.</text>
</comment>
<dbReference type="PANTHER" id="PTHR35525:SF3">
    <property type="entry name" value="BLL6575 PROTEIN"/>
    <property type="match status" value="1"/>
</dbReference>
<sequence>MTSQADPRPLLGEPLPLDLLDTHWIEGGRLQDLLETVGGVEIWLRSAILDERYRPERADAALRAALCTTREAIDAVARRPAEEESRFALNAVLAHGHRELSLGADGVHDELVVDDPVWTVPWLAAEGYLDLLARVPDRIRQCQHPQCVLWYLDTSRSGTRRWCSMAICGNRTKARRHQQGRAGDRPA</sequence>
<evidence type="ECO:0000313" key="2">
    <source>
        <dbReference type="EMBL" id="NKY00046.1"/>
    </source>
</evidence>
<gene>
    <name evidence="2" type="ORF">HGA05_00435</name>
</gene>
<dbReference type="Gene3D" id="1.10.3300.10">
    <property type="entry name" value="Jann2411-like domain"/>
    <property type="match status" value="1"/>
</dbReference>
<dbReference type="Proteomes" id="UP000563898">
    <property type="component" value="Unassembled WGS sequence"/>
</dbReference>
<organism evidence="2 3">
    <name type="scientific">Gordonia polyisoprenivorans</name>
    <dbReference type="NCBI Taxonomy" id="84595"/>
    <lineage>
        <taxon>Bacteria</taxon>
        <taxon>Bacillati</taxon>
        <taxon>Actinomycetota</taxon>
        <taxon>Actinomycetes</taxon>
        <taxon>Mycobacteriales</taxon>
        <taxon>Gordoniaceae</taxon>
        <taxon>Gordonia</taxon>
    </lineage>
</organism>